<dbReference type="SUPFAM" id="SSF51735">
    <property type="entry name" value="NAD(P)-binding Rossmann-fold domains"/>
    <property type="match status" value="1"/>
</dbReference>
<accession>A0ABR1WKI9</accession>
<protein>
    <submittedName>
        <fullName evidence="2">NAD(P)-binding protein</fullName>
    </submittedName>
</protein>
<proteinExistence type="predicted"/>
<dbReference type="EMBL" id="JAQQWM010000001">
    <property type="protein sequence ID" value="KAK8084014.1"/>
    <property type="molecule type" value="Genomic_DNA"/>
</dbReference>
<dbReference type="InterPro" id="IPR002347">
    <property type="entry name" value="SDR_fam"/>
</dbReference>
<dbReference type="PANTHER" id="PTHR43157">
    <property type="entry name" value="PHOSPHATIDYLINOSITOL-GLYCAN BIOSYNTHESIS CLASS F PROTEIN-RELATED"/>
    <property type="match status" value="1"/>
</dbReference>
<evidence type="ECO:0000256" key="1">
    <source>
        <dbReference type="ARBA" id="ARBA00023002"/>
    </source>
</evidence>
<dbReference type="Pfam" id="PF00106">
    <property type="entry name" value="adh_short"/>
    <property type="match status" value="1"/>
</dbReference>
<sequence length="313" mass="33225">MASSTTATSAISSAKPLTFPRYFCSQIRGKPQVVTGVDLRGQTAIVTGSNSGVGLETSRQLLDLGLSKLILAVRDEEKGRQAAADLAKGRAGGFDIEVWKLDQSEYGSVMAFANRAKRTLTRLDIAILNIGIGPARRAVNPTTGHDEIVQVNYLSTALLAILLLPVAKAARPHQPKPTRITFTSSEGAAFTRRFPVGNVQAPILPALDAPGSAAKNTGDRLFVSKLLGQFFLRRLATVVPPSIAVLNAASPGSVWDSRFGRDRDGTKAGVVSKAVLRGFGHTSAVGARMMVDAAVRHGAETHGQFLSFQKVVR</sequence>
<reference evidence="2 3" key="1">
    <citation type="submission" date="2023-01" db="EMBL/GenBank/DDBJ databases">
        <title>Analysis of 21 Apiospora genomes using comparative genomics revels a genus with tremendous synthesis potential of carbohydrate active enzymes and secondary metabolites.</title>
        <authorList>
            <person name="Sorensen T."/>
        </authorList>
    </citation>
    <scope>NUCLEOTIDE SEQUENCE [LARGE SCALE GENOMIC DNA]</scope>
    <source>
        <strain evidence="2 3">CBS 83171</strain>
    </source>
</reference>
<gene>
    <name evidence="2" type="ORF">PG996_002795</name>
</gene>
<evidence type="ECO:0000313" key="3">
    <source>
        <dbReference type="Proteomes" id="UP001446871"/>
    </source>
</evidence>
<evidence type="ECO:0000313" key="2">
    <source>
        <dbReference type="EMBL" id="KAK8084014.1"/>
    </source>
</evidence>
<comment type="caution">
    <text evidence="2">The sequence shown here is derived from an EMBL/GenBank/DDBJ whole genome shotgun (WGS) entry which is preliminary data.</text>
</comment>
<dbReference type="Gene3D" id="3.40.50.720">
    <property type="entry name" value="NAD(P)-binding Rossmann-like Domain"/>
    <property type="match status" value="1"/>
</dbReference>
<dbReference type="PANTHER" id="PTHR43157:SF31">
    <property type="entry name" value="PHOSPHATIDYLINOSITOL-GLYCAN BIOSYNTHESIS CLASS F PROTEIN"/>
    <property type="match status" value="1"/>
</dbReference>
<organism evidence="2 3">
    <name type="scientific">Apiospora saccharicola</name>
    <dbReference type="NCBI Taxonomy" id="335842"/>
    <lineage>
        <taxon>Eukaryota</taxon>
        <taxon>Fungi</taxon>
        <taxon>Dikarya</taxon>
        <taxon>Ascomycota</taxon>
        <taxon>Pezizomycotina</taxon>
        <taxon>Sordariomycetes</taxon>
        <taxon>Xylariomycetidae</taxon>
        <taxon>Amphisphaeriales</taxon>
        <taxon>Apiosporaceae</taxon>
        <taxon>Apiospora</taxon>
    </lineage>
</organism>
<name>A0ABR1WKI9_9PEZI</name>
<keyword evidence="1" id="KW-0560">Oxidoreductase</keyword>
<keyword evidence="3" id="KW-1185">Reference proteome</keyword>
<dbReference type="InterPro" id="IPR036291">
    <property type="entry name" value="NAD(P)-bd_dom_sf"/>
</dbReference>
<dbReference type="Proteomes" id="UP001446871">
    <property type="component" value="Unassembled WGS sequence"/>
</dbReference>